<name>A0A2J6S8M6_HYAVF</name>
<dbReference type="PANTHER" id="PTHR28657:SF5">
    <property type="entry name" value="INDOLEAMINE 2,3-DIOXYGENASE"/>
    <property type="match status" value="1"/>
</dbReference>
<sequence length="397" mass="44317">MLLPIPKLQDYGIRAEYGFLPPVLPLEVLSDLYFSPWEAVMPNLPRLIERKQIRGIVDEMPILSTSKLLTESEWQRAYTVLCFIAHGYIWGDSPASERLPSSISIPLLEICAHLGTLPIITYAALCLWNFRPLQGECLDNPDNLVALHTFTGTVDESWFHIMSVAVEARGAPLVPILLKAIESVRRRDAIALTEDLNKAASTLSELSPLLQRIHEHLSPKVFYNDVRPFIAGSRNLPRGLFYDDGSGNKEHYKYGGGSAAQSSLFQFCDIVLGIHHGHNGDEAKEFVKDIRNYMPGSHRKFLEDVSLVANIRSFQKEHEADPALAAAYTRCLEMLREFRDKHIGIVSRYIVIPSKAAARKAAENIVGGNGPEDADISGTAGMQLIPFLKQMRDDTKV</sequence>
<feature type="binding site" description="proximal binding residue" evidence="4">
    <location>
        <position position="342"/>
    </location>
    <ligand>
        <name>heme b</name>
        <dbReference type="ChEBI" id="CHEBI:60344"/>
    </ligand>
    <ligandPart>
        <name>Fe</name>
        <dbReference type="ChEBI" id="CHEBI:18248"/>
    </ligandPart>
</feature>
<dbReference type="GO" id="GO:0034354">
    <property type="term" value="P:'de novo' NAD+ biosynthetic process from L-tryptophan"/>
    <property type="evidence" value="ECO:0007669"/>
    <property type="project" value="TreeGrafter"/>
</dbReference>
<reference evidence="6 7" key="1">
    <citation type="submission" date="2016-04" db="EMBL/GenBank/DDBJ databases">
        <title>A degradative enzymes factory behind the ericoid mycorrhizal symbiosis.</title>
        <authorList>
            <consortium name="DOE Joint Genome Institute"/>
            <person name="Martino E."/>
            <person name="Morin E."/>
            <person name="Grelet G."/>
            <person name="Kuo A."/>
            <person name="Kohler A."/>
            <person name="Daghino S."/>
            <person name="Barry K."/>
            <person name="Choi C."/>
            <person name="Cichocki N."/>
            <person name="Clum A."/>
            <person name="Copeland A."/>
            <person name="Hainaut M."/>
            <person name="Haridas S."/>
            <person name="Labutti K."/>
            <person name="Lindquist E."/>
            <person name="Lipzen A."/>
            <person name="Khouja H.-R."/>
            <person name="Murat C."/>
            <person name="Ohm R."/>
            <person name="Olson A."/>
            <person name="Spatafora J."/>
            <person name="Veneault-Fourrey C."/>
            <person name="Henrissat B."/>
            <person name="Grigoriev I."/>
            <person name="Martin F."/>
            <person name="Perotto S."/>
        </authorList>
    </citation>
    <scope>NUCLEOTIDE SEQUENCE [LARGE SCALE GENOMIC DNA]</scope>
    <source>
        <strain evidence="6 7">F</strain>
    </source>
</reference>
<dbReference type="EMBL" id="KZ613938">
    <property type="protein sequence ID" value="PMD47118.1"/>
    <property type="molecule type" value="Genomic_DNA"/>
</dbReference>
<accession>A0A2J6S8M6</accession>
<dbReference type="GO" id="GO:0005737">
    <property type="term" value="C:cytoplasm"/>
    <property type="evidence" value="ECO:0007669"/>
    <property type="project" value="TreeGrafter"/>
</dbReference>
<protein>
    <recommendedName>
        <fullName evidence="5">Indoleamine 2,3-dioxygenase</fullName>
        <ecNumber evidence="5">1.13.11.52</ecNumber>
    </recommendedName>
</protein>
<evidence type="ECO:0000256" key="1">
    <source>
        <dbReference type="ARBA" id="ARBA00007119"/>
    </source>
</evidence>
<dbReference type="Proteomes" id="UP000235786">
    <property type="component" value="Unassembled WGS sequence"/>
</dbReference>
<dbReference type="InterPro" id="IPR000898">
    <property type="entry name" value="Indolamine_dOase"/>
</dbReference>
<dbReference type="STRING" id="1149755.A0A2J6S8M6"/>
<proteinExistence type="inferred from homology"/>
<evidence type="ECO:0000313" key="6">
    <source>
        <dbReference type="EMBL" id="PMD47118.1"/>
    </source>
</evidence>
<dbReference type="OrthoDB" id="540174at2759"/>
<keyword evidence="2 4" id="KW-0479">Metal-binding</keyword>
<gene>
    <name evidence="6" type="ORF">L207DRAFT_506153</name>
</gene>
<dbReference type="GO" id="GO:0046872">
    <property type="term" value="F:metal ion binding"/>
    <property type="evidence" value="ECO:0007669"/>
    <property type="project" value="UniProtKB-UniRule"/>
</dbReference>
<comment type="catalytic activity">
    <reaction evidence="5">
        <text>L-tryptophan + O2 = N-formyl-L-kynurenine</text>
        <dbReference type="Rhea" id="RHEA:24536"/>
        <dbReference type="ChEBI" id="CHEBI:15379"/>
        <dbReference type="ChEBI" id="CHEBI:57912"/>
        <dbReference type="ChEBI" id="CHEBI:58629"/>
    </reaction>
</comment>
<dbReference type="PROSITE" id="PS00876">
    <property type="entry name" value="IDO_1"/>
    <property type="match status" value="1"/>
</dbReference>
<dbReference type="GO" id="GO:0033754">
    <property type="term" value="F:indoleamine 2,3-dioxygenase activity"/>
    <property type="evidence" value="ECO:0007669"/>
    <property type="project" value="UniProtKB-EC"/>
</dbReference>
<dbReference type="Gene3D" id="1.20.58.480">
    <property type="match status" value="1"/>
</dbReference>
<comment type="similarity">
    <text evidence="1 5">Belongs to the indoleamine 2,3-dioxygenase family.</text>
</comment>
<dbReference type="PANTHER" id="PTHR28657">
    <property type="entry name" value="INDOLEAMINE 2,3-DIOXYGENASE"/>
    <property type="match status" value="1"/>
</dbReference>
<keyword evidence="5 6" id="KW-0223">Dioxygenase</keyword>
<dbReference type="GO" id="GO:0019441">
    <property type="term" value="P:L-tryptophan catabolic process to kynurenine"/>
    <property type="evidence" value="ECO:0007669"/>
    <property type="project" value="UniProtKB-UniRule"/>
</dbReference>
<evidence type="ECO:0000256" key="3">
    <source>
        <dbReference type="ARBA" id="ARBA00023004"/>
    </source>
</evidence>
<comment type="function">
    <text evidence="5">Produces N-formyl-kynurenine through the oxidation of tryptophan.</text>
</comment>
<evidence type="ECO:0000256" key="5">
    <source>
        <dbReference type="RuleBase" id="RU369119"/>
    </source>
</evidence>
<keyword evidence="7" id="KW-1185">Reference proteome</keyword>
<organism evidence="6 7">
    <name type="scientific">Hyaloscypha variabilis (strain UAMH 11265 / GT02V1 / F)</name>
    <name type="common">Meliniomyces variabilis</name>
    <dbReference type="NCBI Taxonomy" id="1149755"/>
    <lineage>
        <taxon>Eukaryota</taxon>
        <taxon>Fungi</taxon>
        <taxon>Dikarya</taxon>
        <taxon>Ascomycota</taxon>
        <taxon>Pezizomycotina</taxon>
        <taxon>Leotiomycetes</taxon>
        <taxon>Helotiales</taxon>
        <taxon>Hyaloscyphaceae</taxon>
        <taxon>Hyaloscypha</taxon>
        <taxon>Hyaloscypha variabilis</taxon>
    </lineage>
</organism>
<keyword evidence="3 4" id="KW-0408">Iron</keyword>
<dbReference type="Pfam" id="PF01231">
    <property type="entry name" value="IDO"/>
    <property type="match status" value="1"/>
</dbReference>
<dbReference type="InterPro" id="IPR037217">
    <property type="entry name" value="Trp/Indoleamine_2_3_dOase-like"/>
</dbReference>
<dbReference type="AlphaFoldDB" id="A0A2J6S8M6"/>
<evidence type="ECO:0000313" key="7">
    <source>
        <dbReference type="Proteomes" id="UP000235786"/>
    </source>
</evidence>
<keyword evidence="4 5" id="KW-0349">Heme</keyword>
<evidence type="ECO:0000256" key="2">
    <source>
        <dbReference type="ARBA" id="ARBA00022723"/>
    </source>
</evidence>
<evidence type="ECO:0000256" key="4">
    <source>
        <dbReference type="PIRSR" id="PIRSR600898-1"/>
    </source>
</evidence>
<dbReference type="GO" id="GO:0020037">
    <property type="term" value="F:heme binding"/>
    <property type="evidence" value="ECO:0007669"/>
    <property type="project" value="UniProtKB-UniRule"/>
</dbReference>
<keyword evidence="5" id="KW-0560">Oxidoreductase</keyword>
<dbReference type="EC" id="1.13.11.52" evidence="5"/>
<dbReference type="SUPFAM" id="SSF140959">
    <property type="entry name" value="Indolic compounds 2,3-dioxygenase-like"/>
    <property type="match status" value="1"/>
</dbReference>